<dbReference type="SUPFAM" id="SSF161098">
    <property type="entry name" value="MetI-like"/>
    <property type="match status" value="1"/>
</dbReference>
<dbReference type="InterPro" id="IPR051204">
    <property type="entry name" value="ABC_transp_perm/SBD"/>
</dbReference>
<feature type="transmembrane region" description="Helical" evidence="6">
    <location>
        <begin position="107"/>
        <end position="125"/>
    </location>
</feature>
<dbReference type="FunFam" id="1.10.3720.10:FF:000001">
    <property type="entry name" value="Glycine betaine ABC transporter, permease"/>
    <property type="match status" value="1"/>
</dbReference>
<organism evidence="8 9">
    <name type="scientific">Melghirimyces profundicolus</name>
    <dbReference type="NCBI Taxonomy" id="1242148"/>
    <lineage>
        <taxon>Bacteria</taxon>
        <taxon>Bacillati</taxon>
        <taxon>Bacillota</taxon>
        <taxon>Bacilli</taxon>
        <taxon>Bacillales</taxon>
        <taxon>Thermoactinomycetaceae</taxon>
        <taxon>Melghirimyces</taxon>
    </lineage>
</organism>
<dbReference type="InterPro" id="IPR035906">
    <property type="entry name" value="MetI-like_sf"/>
</dbReference>
<feature type="transmembrane region" description="Helical" evidence="6">
    <location>
        <begin position="207"/>
        <end position="226"/>
    </location>
</feature>
<feature type="transmembrane region" description="Helical" evidence="6">
    <location>
        <begin position="51"/>
        <end position="70"/>
    </location>
</feature>
<feature type="domain" description="ABC transmembrane type-1" evidence="7">
    <location>
        <begin position="45"/>
        <end position="226"/>
    </location>
</feature>
<dbReference type="EMBL" id="QBKR01000003">
    <property type="protein sequence ID" value="PTX64400.1"/>
    <property type="molecule type" value="Genomic_DNA"/>
</dbReference>
<dbReference type="Proteomes" id="UP000244240">
    <property type="component" value="Unassembled WGS sequence"/>
</dbReference>
<reference evidence="8 9" key="1">
    <citation type="submission" date="2018-04" db="EMBL/GenBank/DDBJ databases">
        <title>Genomic Encyclopedia of Archaeal and Bacterial Type Strains, Phase II (KMG-II): from individual species to whole genera.</title>
        <authorList>
            <person name="Goeker M."/>
        </authorList>
    </citation>
    <scope>NUCLEOTIDE SEQUENCE [LARGE SCALE GENOMIC DNA]</scope>
    <source>
        <strain evidence="8 9">DSM 45787</strain>
    </source>
</reference>
<feature type="transmembrane region" description="Helical" evidence="6">
    <location>
        <begin position="164"/>
        <end position="187"/>
    </location>
</feature>
<dbReference type="PANTHER" id="PTHR30177:SF4">
    <property type="entry name" value="OSMOPROTECTANT IMPORT PERMEASE PROTEIN OSMW"/>
    <property type="match status" value="1"/>
</dbReference>
<comment type="similarity">
    <text evidence="6">Belongs to the binding-protein-dependent transport system permease family.</text>
</comment>
<dbReference type="Pfam" id="PF00528">
    <property type="entry name" value="BPD_transp_1"/>
    <property type="match status" value="1"/>
</dbReference>
<dbReference type="Gene3D" id="1.10.3720.10">
    <property type="entry name" value="MetI-like"/>
    <property type="match status" value="1"/>
</dbReference>
<evidence type="ECO:0000259" key="7">
    <source>
        <dbReference type="PROSITE" id="PS50928"/>
    </source>
</evidence>
<dbReference type="CDD" id="cd06261">
    <property type="entry name" value="TM_PBP2"/>
    <property type="match status" value="1"/>
</dbReference>
<keyword evidence="3 6" id="KW-0812">Transmembrane</keyword>
<dbReference type="GO" id="GO:0005886">
    <property type="term" value="C:plasma membrane"/>
    <property type="evidence" value="ECO:0007669"/>
    <property type="project" value="UniProtKB-SubCell"/>
</dbReference>
<evidence type="ECO:0000256" key="4">
    <source>
        <dbReference type="ARBA" id="ARBA00022989"/>
    </source>
</evidence>
<evidence type="ECO:0000313" key="8">
    <source>
        <dbReference type="EMBL" id="PTX64400.1"/>
    </source>
</evidence>
<proteinExistence type="inferred from homology"/>
<dbReference type="OrthoDB" id="9801163at2"/>
<keyword evidence="4 6" id="KW-1133">Transmembrane helix</keyword>
<keyword evidence="9" id="KW-1185">Reference proteome</keyword>
<comment type="caution">
    <text evidence="8">The sequence shown here is derived from an EMBL/GenBank/DDBJ whole genome shotgun (WGS) entry which is preliminary data.</text>
</comment>
<dbReference type="AlphaFoldDB" id="A0A2T6C7V4"/>
<feature type="transmembrane region" description="Helical" evidence="6">
    <location>
        <begin position="12"/>
        <end position="31"/>
    </location>
</feature>
<evidence type="ECO:0000256" key="2">
    <source>
        <dbReference type="ARBA" id="ARBA00022448"/>
    </source>
</evidence>
<dbReference type="InterPro" id="IPR000515">
    <property type="entry name" value="MetI-like"/>
</dbReference>
<feature type="transmembrane region" description="Helical" evidence="6">
    <location>
        <begin position="82"/>
        <end position="101"/>
    </location>
</feature>
<keyword evidence="5 6" id="KW-0472">Membrane</keyword>
<protein>
    <submittedName>
        <fullName evidence="8">Osmoprotectant transport system permease protein</fullName>
    </submittedName>
</protein>
<comment type="subcellular location">
    <subcellularLocation>
        <location evidence="6">Cell membrane</location>
        <topology evidence="6">Multi-pass membrane protein</topology>
    </subcellularLocation>
    <subcellularLocation>
        <location evidence="1">Membrane</location>
        <topology evidence="1">Multi-pass membrane protein</topology>
    </subcellularLocation>
</comment>
<dbReference type="PROSITE" id="PS50928">
    <property type="entry name" value="ABC_TM1"/>
    <property type="match status" value="1"/>
</dbReference>
<evidence type="ECO:0000313" key="9">
    <source>
        <dbReference type="Proteomes" id="UP000244240"/>
    </source>
</evidence>
<sequence>MPEKKWENVVRAGLFLVIISFIGWAYVAGSFRFIADNPDELIYLLGQHLKLVGLSSFLAVLVAVPLGIFITRPRFKKFDWIVINFANVGQTVPSLAVLALVMSYLGLGYKTAVFALWFYSLLPILRNTIAGIESVNPSVIDAGKGMGMKPSQILWKLELPNASYAILAGIRTSTVINIGTAALAFLIGGGGLGDFIFTGISLYDTGIMLAGAVPVTMLAITIDFLLGKLEKRIIPKGLHWESD</sequence>
<dbReference type="RefSeq" id="WP_108021949.1">
    <property type="nucleotide sequence ID" value="NZ_QBKR01000003.1"/>
</dbReference>
<evidence type="ECO:0000256" key="6">
    <source>
        <dbReference type="RuleBase" id="RU363032"/>
    </source>
</evidence>
<evidence type="ECO:0000256" key="3">
    <source>
        <dbReference type="ARBA" id="ARBA00022692"/>
    </source>
</evidence>
<evidence type="ECO:0000256" key="1">
    <source>
        <dbReference type="ARBA" id="ARBA00004141"/>
    </source>
</evidence>
<gene>
    <name evidence="8" type="ORF">C8P63_103186</name>
</gene>
<dbReference type="GO" id="GO:0031460">
    <property type="term" value="P:glycine betaine transport"/>
    <property type="evidence" value="ECO:0007669"/>
    <property type="project" value="TreeGrafter"/>
</dbReference>
<evidence type="ECO:0000256" key="5">
    <source>
        <dbReference type="ARBA" id="ARBA00023136"/>
    </source>
</evidence>
<keyword evidence="2 6" id="KW-0813">Transport</keyword>
<name>A0A2T6C7V4_9BACL</name>
<accession>A0A2T6C7V4</accession>
<dbReference type="PANTHER" id="PTHR30177">
    <property type="entry name" value="GLYCINE BETAINE/L-PROLINE TRANSPORT SYSTEM PERMEASE PROTEIN PROW"/>
    <property type="match status" value="1"/>
</dbReference>
<dbReference type="GO" id="GO:0055085">
    <property type="term" value="P:transmembrane transport"/>
    <property type="evidence" value="ECO:0007669"/>
    <property type="project" value="InterPro"/>
</dbReference>